<protein>
    <recommendedName>
        <fullName evidence="3 6">Beta-galactosidase</fullName>
        <shortName evidence="6">Beta-gal</shortName>
        <ecNumber evidence="3 6">3.2.1.23</ecNumber>
    </recommendedName>
</protein>
<dbReference type="Pfam" id="PF02449">
    <property type="entry name" value="Glyco_hydro_42"/>
    <property type="match status" value="1"/>
</dbReference>
<keyword evidence="9" id="KW-0862">Zinc</keyword>
<dbReference type="EMBL" id="JABMCI010000041">
    <property type="protein sequence ID" value="NUU16043.1"/>
    <property type="molecule type" value="Genomic_DNA"/>
</dbReference>
<sequence length="673" mass="73013">MSRWTGPWPTDGIAFGADYNPEQWPEEVWADDVALMREAGVTLVSLGIFSWGQLEPAEGQLDFGWLDRILDLLHEAGIRVDLATPSAAPPVWLHLAHPEMLPVDADGLRLTHGSRESWCVSSPVIREHATRIARVLAERYGHHPAVAMWHISNELACHNGRCYCDVSAAAFRDWLGKEYPDVDALNLAWGTAFWGQRYSSFEQVLPPRRTTTIPNPGQRLDFERFSSDAFVAHLEAEAAVLREVTPHLPVTTNYMVMGDFRQIDYTQTTPLIDIVSNDHYLAAEDPRGWAELAFSADRVRGLAGGDPWLLMEHSTSAVNWQPRNLAKQPGQLLRNSLQHVARGADGVLFFQWRQSRAGAEKFHSGMVPHAGADSELFREVAHLGATLGRLAEVRGSVVEKGRVALLWDTQAWWASELEAHPTVDLHYLDLPRALHGALVDAGVAVDVVPATADLDGYDVVLVPTLYLAPADLPDRLSAVVARGGHVLVSYFSGIVDEHDRVLLGGYPGAFRDLLGVRGEEFAPLREGGSVQLSDGSTGLVWTERLTADDAEVLATYADGPSAGGPALTRRTVDGGGAAWYLSTRLDTGSTAALVGRVLDAAGVSPLVDGPGGLEVVRRVGESGSWLFAINHTDTDLPLHATGDDLVGGAAHAAGEMVPARGVKVLRESVVIER</sequence>
<evidence type="ECO:0000256" key="1">
    <source>
        <dbReference type="ARBA" id="ARBA00001412"/>
    </source>
</evidence>
<evidence type="ECO:0000259" key="12">
    <source>
        <dbReference type="Pfam" id="PF08533"/>
    </source>
</evidence>
<feature type="domain" description="Beta-galactosidase C-terminal" evidence="12">
    <location>
        <begin position="612"/>
        <end position="667"/>
    </location>
</feature>
<dbReference type="InterPro" id="IPR013529">
    <property type="entry name" value="Glyco_hydro_42_N"/>
</dbReference>
<dbReference type="InterPro" id="IPR003476">
    <property type="entry name" value="Glyco_hydro_42"/>
</dbReference>
<feature type="binding site" evidence="8">
    <location>
        <position position="115"/>
    </location>
    <ligand>
        <name>substrate</name>
    </ligand>
</feature>
<dbReference type="GO" id="GO:0006012">
    <property type="term" value="P:galactose metabolic process"/>
    <property type="evidence" value="ECO:0007669"/>
    <property type="project" value="InterPro"/>
</dbReference>
<evidence type="ECO:0000256" key="9">
    <source>
        <dbReference type="PIRSR" id="PIRSR001084-3"/>
    </source>
</evidence>
<feature type="active site" description="Nucleophile" evidence="7">
    <location>
        <position position="312"/>
    </location>
</feature>
<dbReference type="GO" id="GO:0046872">
    <property type="term" value="F:metal ion binding"/>
    <property type="evidence" value="ECO:0007669"/>
    <property type="project" value="UniProtKB-KW"/>
</dbReference>
<evidence type="ECO:0000259" key="11">
    <source>
        <dbReference type="Pfam" id="PF08532"/>
    </source>
</evidence>
<evidence type="ECO:0000256" key="6">
    <source>
        <dbReference type="PIRNR" id="PIRNR001084"/>
    </source>
</evidence>
<comment type="similarity">
    <text evidence="2 6">Belongs to the glycosyl hydrolase 42 family.</text>
</comment>
<dbReference type="Gene3D" id="2.60.40.1180">
    <property type="entry name" value="Golgi alpha-mannosidase II"/>
    <property type="match status" value="1"/>
</dbReference>
<feature type="active site" description="Proton donor" evidence="7">
    <location>
        <position position="154"/>
    </location>
</feature>
<dbReference type="GO" id="GO:0009341">
    <property type="term" value="C:beta-galactosidase complex"/>
    <property type="evidence" value="ECO:0007669"/>
    <property type="project" value="InterPro"/>
</dbReference>
<feature type="binding site" evidence="8">
    <location>
        <position position="153"/>
    </location>
    <ligand>
        <name>substrate</name>
    </ligand>
</feature>
<name>A0A7Y6DVZ9_9CELL</name>
<evidence type="ECO:0000256" key="2">
    <source>
        <dbReference type="ARBA" id="ARBA00005940"/>
    </source>
</evidence>
<dbReference type="SUPFAM" id="SSF52317">
    <property type="entry name" value="Class I glutamine amidotransferase-like"/>
    <property type="match status" value="1"/>
</dbReference>
<dbReference type="InterPro" id="IPR029062">
    <property type="entry name" value="Class_I_gatase-like"/>
</dbReference>
<evidence type="ECO:0000256" key="4">
    <source>
        <dbReference type="ARBA" id="ARBA00022801"/>
    </source>
</evidence>
<feature type="domain" description="Glycoside hydrolase family 42 N-terminal" evidence="10">
    <location>
        <begin position="18"/>
        <end position="388"/>
    </location>
</feature>
<evidence type="ECO:0000259" key="10">
    <source>
        <dbReference type="Pfam" id="PF02449"/>
    </source>
</evidence>
<dbReference type="GO" id="GO:0004565">
    <property type="term" value="F:beta-galactosidase activity"/>
    <property type="evidence" value="ECO:0007669"/>
    <property type="project" value="UniProtKB-EC"/>
</dbReference>
<dbReference type="Pfam" id="PF08532">
    <property type="entry name" value="Glyco_hydro_42M"/>
    <property type="match status" value="1"/>
</dbReference>
<organism evidence="13 14">
    <name type="scientific">Cellulomonas humilata</name>
    <dbReference type="NCBI Taxonomy" id="144055"/>
    <lineage>
        <taxon>Bacteria</taxon>
        <taxon>Bacillati</taxon>
        <taxon>Actinomycetota</taxon>
        <taxon>Actinomycetes</taxon>
        <taxon>Micrococcales</taxon>
        <taxon>Cellulomonadaceae</taxon>
        <taxon>Cellulomonas</taxon>
    </lineage>
</organism>
<feature type="binding site" evidence="9">
    <location>
        <position position="162"/>
    </location>
    <ligand>
        <name>Zn(2+)</name>
        <dbReference type="ChEBI" id="CHEBI:29105"/>
    </ligand>
</feature>
<dbReference type="PIRSF" id="PIRSF001084">
    <property type="entry name" value="B-galactosidase"/>
    <property type="match status" value="1"/>
</dbReference>
<feature type="binding site" evidence="8">
    <location>
        <position position="320"/>
    </location>
    <ligand>
        <name>substrate</name>
    </ligand>
</feature>
<reference evidence="13 14" key="1">
    <citation type="submission" date="2020-05" db="EMBL/GenBank/DDBJ databases">
        <title>Genome Sequencing of Type Strains.</title>
        <authorList>
            <person name="Lemaire J.F."/>
            <person name="Inderbitzin P."/>
            <person name="Gregorio O.A."/>
            <person name="Collins S.B."/>
            <person name="Wespe N."/>
            <person name="Knight-Connoni V."/>
        </authorList>
    </citation>
    <scope>NUCLEOTIDE SEQUENCE [LARGE SCALE GENOMIC DNA]</scope>
    <source>
        <strain evidence="13 14">ATCC 25174</strain>
    </source>
</reference>
<keyword evidence="5 6" id="KW-0326">Glycosidase</keyword>
<dbReference type="Pfam" id="PF08533">
    <property type="entry name" value="Glyco_hydro_42C"/>
    <property type="match status" value="1"/>
</dbReference>
<dbReference type="Gene3D" id="3.20.20.80">
    <property type="entry name" value="Glycosidases"/>
    <property type="match status" value="1"/>
</dbReference>
<evidence type="ECO:0000256" key="7">
    <source>
        <dbReference type="PIRSR" id="PIRSR001084-1"/>
    </source>
</evidence>
<keyword evidence="14" id="KW-1185">Reference proteome</keyword>
<keyword evidence="4 6" id="KW-0378">Hydrolase</keyword>
<proteinExistence type="inferred from homology"/>
<dbReference type="SUPFAM" id="SSF51445">
    <property type="entry name" value="(Trans)glycosidases"/>
    <property type="match status" value="1"/>
</dbReference>
<feature type="binding site" evidence="9">
    <location>
        <position position="164"/>
    </location>
    <ligand>
        <name>Zn(2+)</name>
        <dbReference type="ChEBI" id="CHEBI:29105"/>
    </ligand>
</feature>
<evidence type="ECO:0000313" key="14">
    <source>
        <dbReference type="Proteomes" id="UP000565724"/>
    </source>
</evidence>
<evidence type="ECO:0000256" key="8">
    <source>
        <dbReference type="PIRSR" id="PIRSR001084-2"/>
    </source>
</evidence>
<dbReference type="AlphaFoldDB" id="A0A7Y6DVZ9"/>
<gene>
    <name evidence="13" type="ORF">HP550_02100</name>
</gene>
<dbReference type="Gene3D" id="3.40.50.880">
    <property type="match status" value="1"/>
</dbReference>
<evidence type="ECO:0000256" key="3">
    <source>
        <dbReference type="ARBA" id="ARBA00012756"/>
    </source>
</evidence>
<comment type="catalytic activity">
    <reaction evidence="1 6">
        <text>Hydrolysis of terminal non-reducing beta-D-galactose residues in beta-D-galactosides.</text>
        <dbReference type="EC" id="3.2.1.23"/>
    </reaction>
</comment>
<dbReference type="InterPro" id="IPR013738">
    <property type="entry name" value="Beta_galactosidase_Trimer"/>
</dbReference>
<dbReference type="CDD" id="cd03143">
    <property type="entry name" value="A4_beta-galactosidase_middle_domain"/>
    <property type="match status" value="1"/>
</dbReference>
<dbReference type="RefSeq" id="WP_175345941.1">
    <property type="nucleotide sequence ID" value="NZ_JABMCI010000041.1"/>
</dbReference>
<dbReference type="PANTHER" id="PTHR36447">
    <property type="entry name" value="BETA-GALACTOSIDASE GANA"/>
    <property type="match status" value="1"/>
</dbReference>
<feature type="binding site" evidence="9">
    <location>
        <position position="119"/>
    </location>
    <ligand>
        <name>Zn(2+)</name>
        <dbReference type="ChEBI" id="CHEBI:29105"/>
    </ligand>
</feature>
<evidence type="ECO:0000256" key="5">
    <source>
        <dbReference type="ARBA" id="ARBA00023295"/>
    </source>
</evidence>
<dbReference type="InterPro" id="IPR017853">
    <property type="entry name" value="GH"/>
</dbReference>
<dbReference type="EC" id="3.2.1.23" evidence="3 6"/>
<keyword evidence="9" id="KW-0479">Metal-binding</keyword>
<dbReference type="InterPro" id="IPR013780">
    <property type="entry name" value="Glyco_hydro_b"/>
</dbReference>
<comment type="caution">
    <text evidence="13">The sequence shown here is derived from an EMBL/GenBank/DDBJ whole genome shotgun (WGS) entry which is preliminary data.</text>
</comment>
<dbReference type="Proteomes" id="UP000565724">
    <property type="component" value="Unassembled WGS sequence"/>
</dbReference>
<dbReference type="PANTHER" id="PTHR36447:SF1">
    <property type="entry name" value="BETA-GALACTOSIDASE GANA"/>
    <property type="match status" value="1"/>
</dbReference>
<evidence type="ECO:0000313" key="13">
    <source>
        <dbReference type="EMBL" id="NUU16043.1"/>
    </source>
</evidence>
<dbReference type="InterPro" id="IPR013739">
    <property type="entry name" value="Beta_galactosidase_C"/>
</dbReference>
<accession>A0A7Y6DVZ9</accession>
<feature type="domain" description="Beta-galactosidase trimerisation" evidence="11">
    <location>
        <begin position="402"/>
        <end position="603"/>
    </location>
</feature>